<feature type="transmembrane region" description="Helical" evidence="11">
    <location>
        <begin position="20"/>
        <end position="43"/>
    </location>
</feature>
<dbReference type="InterPro" id="IPR022346">
    <property type="entry name" value="T2SS_GspH"/>
</dbReference>
<evidence type="ECO:0000256" key="9">
    <source>
        <dbReference type="ARBA" id="ARBA00025772"/>
    </source>
</evidence>
<dbReference type="GO" id="GO:0015628">
    <property type="term" value="P:protein secretion by the type II secretion system"/>
    <property type="evidence" value="ECO:0007669"/>
    <property type="project" value="InterPro"/>
</dbReference>
<dbReference type="Pfam" id="PF12019">
    <property type="entry name" value="GspH"/>
    <property type="match status" value="1"/>
</dbReference>
<dbReference type="NCBIfam" id="TIGR02532">
    <property type="entry name" value="IV_pilin_GFxxxE"/>
    <property type="match status" value="1"/>
</dbReference>
<evidence type="ECO:0000256" key="11">
    <source>
        <dbReference type="SAM" id="Phobius"/>
    </source>
</evidence>
<keyword evidence="14" id="KW-1185">Reference proteome</keyword>
<evidence type="ECO:0000256" key="10">
    <source>
        <dbReference type="ARBA" id="ARBA00030775"/>
    </source>
</evidence>
<dbReference type="AlphaFoldDB" id="A0A4S5BSY5"/>
<evidence type="ECO:0000259" key="12">
    <source>
        <dbReference type="Pfam" id="PF12019"/>
    </source>
</evidence>
<dbReference type="GO" id="GO:0015627">
    <property type="term" value="C:type II protein secretion system complex"/>
    <property type="evidence" value="ECO:0007669"/>
    <property type="project" value="InterPro"/>
</dbReference>
<dbReference type="Gene3D" id="3.30.700.10">
    <property type="entry name" value="Glycoprotein, Type 4 Pilin"/>
    <property type="match status" value="1"/>
</dbReference>
<evidence type="ECO:0000256" key="1">
    <source>
        <dbReference type="ARBA" id="ARBA00004377"/>
    </source>
</evidence>
<keyword evidence="4" id="KW-0488">Methylation</keyword>
<comment type="caution">
    <text evidence="13">The sequence shown here is derived from an EMBL/GenBank/DDBJ whole genome shotgun (WGS) entry which is preliminary data.</text>
</comment>
<organism evidence="13 14">
    <name type="scientific">Lampropedia aestuarii</name>
    <dbReference type="NCBI Taxonomy" id="2562762"/>
    <lineage>
        <taxon>Bacteria</taxon>
        <taxon>Pseudomonadati</taxon>
        <taxon>Pseudomonadota</taxon>
        <taxon>Betaproteobacteria</taxon>
        <taxon>Burkholderiales</taxon>
        <taxon>Comamonadaceae</taxon>
        <taxon>Lampropedia</taxon>
    </lineage>
</organism>
<evidence type="ECO:0000256" key="4">
    <source>
        <dbReference type="ARBA" id="ARBA00022481"/>
    </source>
</evidence>
<gene>
    <name evidence="13" type="ORF">E8K88_10635</name>
</gene>
<dbReference type="Proteomes" id="UP000306236">
    <property type="component" value="Unassembled WGS sequence"/>
</dbReference>
<dbReference type="EMBL" id="SSWX01000012">
    <property type="protein sequence ID" value="THJ33038.1"/>
    <property type="molecule type" value="Genomic_DNA"/>
</dbReference>
<keyword evidence="8 11" id="KW-0472">Membrane</keyword>
<keyword evidence="6 11" id="KW-0812">Transmembrane</keyword>
<keyword evidence="3" id="KW-1003">Cell membrane</keyword>
<dbReference type="Pfam" id="PF07963">
    <property type="entry name" value="N_methyl"/>
    <property type="match status" value="1"/>
</dbReference>
<evidence type="ECO:0000256" key="7">
    <source>
        <dbReference type="ARBA" id="ARBA00022989"/>
    </source>
</evidence>
<evidence type="ECO:0000256" key="2">
    <source>
        <dbReference type="ARBA" id="ARBA00021549"/>
    </source>
</evidence>
<protein>
    <recommendedName>
        <fullName evidence="2">Type II secretion system protein H</fullName>
    </recommendedName>
    <alternativeName>
        <fullName evidence="10">General secretion pathway protein H</fullName>
    </alternativeName>
</protein>
<dbReference type="InterPro" id="IPR012902">
    <property type="entry name" value="N_methyl_site"/>
</dbReference>
<dbReference type="OrthoDB" id="8592370at2"/>
<keyword evidence="7 11" id="KW-1133">Transmembrane helix</keyword>
<evidence type="ECO:0000256" key="6">
    <source>
        <dbReference type="ARBA" id="ARBA00022692"/>
    </source>
</evidence>
<proteinExistence type="inferred from homology"/>
<dbReference type="GO" id="GO:0005886">
    <property type="term" value="C:plasma membrane"/>
    <property type="evidence" value="ECO:0007669"/>
    <property type="project" value="UniProtKB-SubCell"/>
</dbReference>
<evidence type="ECO:0000313" key="14">
    <source>
        <dbReference type="Proteomes" id="UP000306236"/>
    </source>
</evidence>
<comment type="subcellular location">
    <subcellularLocation>
        <location evidence="1">Cell inner membrane</location>
        <topology evidence="1">Single-pass membrane protein</topology>
    </subcellularLocation>
</comment>
<evidence type="ECO:0000256" key="5">
    <source>
        <dbReference type="ARBA" id="ARBA00022519"/>
    </source>
</evidence>
<name>A0A4S5BSY5_9BURK</name>
<keyword evidence="5" id="KW-0997">Cell inner membrane</keyword>
<sequence length="164" mass="17483">MPPSFALQASGKVARHHCRANGFTLIEAMLVVALLGILTAIALPSFQTMITNTRVTTSASELQSLLLYARSEAVFRRSSTSVTSNGSTWEVTAANNDVLRSFEFPNTVTLSKAPAQTLSFDNGGTASNNFTVSVSVTNASRLECVRVTRAGLVQVERKPAGQTC</sequence>
<feature type="domain" description="General secretion pathway GspH" evidence="12">
    <location>
        <begin position="59"/>
        <end position="151"/>
    </location>
</feature>
<comment type="similarity">
    <text evidence="9">Belongs to the GSP H family.</text>
</comment>
<evidence type="ECO:0000256" key="8">
    <source>
        <dbReference type="ARBA" id="ARBA00023136"/>
    </source>
</evidence>
<evidence type="ECO:0000313" key="13">
    <source>
        <dbReference type="EMBL" id="THJ33038.1"/>
    </source>
</evidence>
<accession>A0A4S5BSY5</accession>
<dbReference type="SUPFAM" id="SSF54523">
    <property type="entry name" value="Pili subunits"/>
    <property type="match status" value="1"/>
</dbReference>
<dbReference type="InterPro" id="IPR045584">
    <property type="entry name" value="Pilin-like"/>
</dbReference>
<reference evidence="13 14" key="1">
    <citation type="submission" date="2019-04" db="EMBL/GenBank/DDBJ databases">
        <title>Lampropedia sp YIM MLB12 draf genome.</title>
        <authorList>
            <person name="Wang Y.-X."/>
        </authorList>
    </citation>
    <scope>NUCLEOTIDE SEQUENCE [LARGE SCALE GENOMIC DNA]</scope>
    <source>
        <strain evidence="13 14">YIM MLB12</strain>
    </source>
</reference>
<evidence type="ECO:0000256" key="3">
    <source>
        <dbReference type="ARBA" id="ARBA00022475"/>
    </source>
</evidence>
<dbReference type="RefSeq" id="WP_136406639.1">
    <property type="nucleotide sequence ID" value="NZ_SSWX01000012.1"/>
</dbReference>